<feature type="transmembrane region" description="Helical" evidence="2">
    <location>
        <begin position="111"/>
        <end position="133"/>
    </location>
</feature>
<reference evidence="3 4" key="1">
    <citation type="submission" date="2023-07" db="EMBL/GenBank/DDBJ databases">
        <title>Genomic Encyclopedia of Type Strains, Phase IV (KMG-IV): sequencing the most valuable type-strain genomes for metagenomic binning, comparative biology and taxonomic classification.</title>
        <authorList>
            <person name="Goeker M."/>
        </authorList>
    </citation>
    <scope>NUCLEOTIDE SEQUENCE [LARGE SCALE GENOMIC DNA]</scope>
    <source>
        <strain evidence="3 4">DSM 16460</strain>
    </source>
</reference>
<feature type="region of interest" description="Disordered" evidence="1">
    <location>
        <begin position="30"/>
        <end position="75"/>
    </location>
</feature>
<feature type="transmembrane region" description="Helical" evidence="2">
    <location>
        <begin position="255"/>
        <end position="278"/>
    </location>
</feature>
<dbReference type="Proteomes" id="UP001224359">
    <property type="component" value="Unassembled WGS sequence"/>
</dbReference>
<feature type="compositionally biased region" description="Low complexity" evidence="1">
    <location>
        <begin position="30"/>
        <end position="50"/>
    </location>
</feature>
<keyword evidence="2" id="KW-1133">Transmembrane helix</keyword>
<keyword evidence="2" id="KW-0472">Membrane</keyword>
<evidence type="ECO:0000313" key="3">
    <source>
        <dbReference type="EMBL" id="MDQ0160494.1"/>
    </source>
</evidence>
<gene>
    <name evidence="3" type="ORF">J2S77_002498</name>
</gene>
<feature type="transmembrane region" description="Helical" evidence="2">
    <location>
        <begin position="221"/>
        <end position="243"/>
    </location>
</feature>
<feature type="transmembrane region" description="Helical" evidence="2">
    <location>
        <begin position="161"/>
        <end position="183"/>
    </location>
</feature>
<evidence type="ECO:0000313" key="4">
    <source>
        <dbReference type="Proteomes" id="UP001224359"/>
    </source>
</evidence>
<feature type="compositionally biased region" description="Low complexity" evidence="1">
    <location>
        <begin position="60"/>
        <end position="70"/>
    </location>
</feature>
<keyword evidence="2" id="KW-0812">Transmembrane</keyword>
<proteinExistence type="predicted"/>
<organism evidence="3 4">
    <name type="scientific">Alkalibacillus salilacus</name>
    <dbReference type="NCBI Taxonomy" id="284582"/>
    <lineage>
        <taxon>Bacteria</taxon>
        <taxon>Bacillati</taxon>
        <taxon>Bacillota</taxon>
        <taxon>Bacilli</taxon>
        <taxon>Bacillales</taxon>
        <taxon>Bacillaceae</taxon>
        <taxon>Alkalibacillus</taxon>
    </lineage>
</organism>
<dbReference type="RefSeq" id="WP_306977774.1">
    <property type="nucleotide sequence ID" value="NZ_JAUSTQ010000012.1"/>
</dbReference>
<feature type="transmembrane region" description="Helical" evidence="2">
    <location>
        <begin position="195"/>
        <end position="215"/>
    </location>
</feature>
<keyword evidence="4" id="KW-1185">Reference proteome</keyword>
<accession>A0ABT9VHQ8</accession>
<evidence type="ECO:0000256" key="1">
    <source>
        <dbReference type="SAM" id="MobiDB-lite"/>
    </source>
</evidence>
<protein>
    <submittedName>
        <fullName evidence="3">Cation transport ATPase</fullName>
    </submittedName>
</protein>
<comment type="caution">
    <text evidence="3">The sequence shown here is derived from an EMBL/GenBank/DDBJ whole genome shotgun (WGS) entry which is preliminary data.</text>
</comment>
<dbReference type="EMBL" id="JAUSTQ010000012">
    <property type="protein sequence ID" value="MDQ0160494.1"/>
    <property type="molecule type" value="Genomic_DNA"/>
</dbReference>
<name>A0ABT9VHQ8_9BACI</name>
<sequence>MANLICQNCNHQQDDGKFCENCGSPLATQTSESQQTYEQPAQTHQAQPQPEYQQPVHNQAAATTATATATGPSKGDQAKSFAKDFWNYLTSTVKKPDLALKQDESTMWHSILTLVLIPIFLSLGVYFLANTFYQNMYGDMMAGFEGASSESLPFFQLVSRLAFGFILVLLSGLISTFIALKIGKVEMSIQATVSQYGAFAVPFLFLSALTIITGLSTSIQFTSILLVATLFPFIFVAPAVITTYNINKFNENQPLVYASIASFFMTAIILYILFSIYLENLIYNLENVLGGF</sequence>
<evidence type="ECO:0000256" key="2">
    <source>
        <dbReference type="SAM" id="Phobius"/>
    </source>
</evidence>